<reference evidence="3" key="1">
    <citation type="submission" date="2016-11" db="EMBL/GenBank/DDBJ databases">
        <authorList>
            <person name="Varghese N."/>
            <person name="Submissions S."/>
        </authorList>
    </citation>
    <scope>NUCLEOTIDE SEQUENCE [LARGE SCALE GENOMIC DNA]</scope>
    <source>
        <strain evidence="3">DSM 18095</strain>
    </source>
</reference>
<evidence type="ECO:0000256" key="1">
    <source>
        <dbReference type="SAM" id="Phobius"/>
    </source>
</evidence>
<sequence>MDLLKDLLAALSVILNGLPQGLLALSFGFASVPTAFAFIVGAVGCLVLGVVAPVSFQAETITLAGTMGKDMRERISMVILGGVGMTIIGIFGLLERIVTFIGPAITSGMMAGVGIMLTRVAIDMARKNKMVGFGSIAISFITYMITKDLVYTIAISVIITSVMAMILKQKSNINIIEREKIVFQKPVINISVIRGALAMICLNIGANIAFGKITGSIANTNINIDHLSIVSSLADLASAMFGGGPVESIISATGGAPHPLMSGVLMMSLMAIILFAGLLPKMGKYIPSESIAGFLFVLGAIVTAPVNATAALTATGIPGGSIVGGITMTVTAITDPFLGMLAGIIFKGFASILGI</sequence>
<feature type="transmembrane region" description="Helical" evidence="1">
    <location>
        <begin position="322"/>
        <end position="346"/>
    </location>
</feature>
<accession>A0A1M4YVR7</accession>
<feature type="transmembrane region" description="Helical" evidence="1">
    <location>
        <begin position="75"/>
        <end position="94"/>
    </location>
</feature>
<protein>
    <submittedName>
        <fullName evidence="2">Putative MFS transporter, AGZA family, xanthine/uracil permease</fullName>
    </submittedName>
</protein>
<dbReference type="STRING" id="1123404.SAMN02745784_02810"/>
<keyword evidence="1" id="KW-0812">Transmembrane</keyword>
<evidence type="ECO:0000313" key="3">
    <source>
        <dbReference type="Proteomes" id="UP000184114"/>
    </source>
</evidence>
<dbReference type="RefSeq" id="WP_072977423.1">
    <property type="nucleotide sequence ID" value="NZ_FQTY01000019.1"/>
</dbReference>
<feature type="transmembrane region" description="Helical" evidence="1">
    <location>
        <begin position="151"/>
        <end position="167"/>
    </location>
</feature>
<feature type="transmembrane region" description="Helical" evidence="1">
    <location>
        <begin position="34"/>
        <end position="54"/>
    </location>
</feature>
<feature type="transmembrane region" description="Helical" evidence="1">
    <location>
        <begin position="130"/>
        <end position="145"/>
    </location>
</feature>
<keyword evidence="3" id="KW-1185">Reference proteome</keyword>
<proteinExistence type="predicted"/>
<organism evidence="2 3">
    <name type="scientific">Tissierella praeacuta DSM 18095</name>
    <dbReference type="NCBI Taxonomy" id="1123404"/>
    <lineage>
        <taxon>Bacteria</taxon>
        <taxon>Bacillati</taxon>
        <taxon>Bacillota</taxon>
        <taxon>Tissierellia</taxon>
        <taxon>Tissierellales</taxon>
        <taxon>Tissierellaceae</taxon>
        <taxon>Tissierella</taxon>
    </lineage>
</organism>
<gene>
    <name evidence="2" type="ORF">SAMN02745784_02810</name>
</gene>
<feature type="transmembrane region" description="Helical" evidence="1">
    <location>
        <begin position="187"/>
        <end position="210"/>
    </location>
</feature>
<feature type="transmembrane region" description="Helical" evidence="1">
    <location>
        <begin position="260"/>
        <end position="279"/>
    </location>
</feature>
<evidence type="ECO:0000313" key="2">
    <source>
        <dbReference type="EMBL" id="SHF09924.1"/>
    </source>
</evidence>
<dbReference type="Proteomes" id="UP000184114">
    <property type="component" value="Unassembled WGS sequence"/>
</dbReference>
<feature type="transmembrane region" description="Helical" evidence="1">
    <location>
        <begin position="291"/>
        <end position="310"/>
    </location>
</feature>
<feature type="transmembrane region" description="Helical" evidence="1">
    <location>
        <begin position="100"/>
        <end position="118"/>
    </location>
</feature>
<dbReference type="EMBL" id="FQTY01000019">
    <property type="protein sequence ID" value="SHF09924.1"/>
    <property type="molecule type" value="Genomic_DNA"/>
</dbReference>
<keyword evidence="1" id="KW-1133">Transmembrane helix</keyword>
<name>A0A1M4YVR7_9FIRM</name>
<dbReference type="GeneID" id="90994647"/>
<dbReference type="AlphaFoldDB" id="A0A1M4YVR7"/>
<keyword evidence="1" id="KW-0472">Membrane</keyword>